<comment type="caution">
    <text evidence="2">The sequence shown here is derived from an EMBL/GenBank/DDBJ whole genome shotgun (WGS) entry which is preliminary data.</text>
</comment>
<dbReference type="PANTHER" id="PTHR34400">
    <property type="match status" value="1"/>
</dbReference>
<evidence type="ECO:0000313" key="2">
    <source>
        <dbReference type="EMBL" id="MBB4099403.1"/>
    </source>
</evidence>
<evidence type="ECO:0000313" key="3">
    <source>
        <dbReference type="Proteomes" id="UP000557392"/>
    </source>
</evidence>
<gene>
    <name evidence="2" type="ORF">GGR46_002967</name>
</gene>
<protein>
    <recommendedName>
        <fullName evidence="1">Iminophenyl-pyruvate dimer synthase domain-containing protein</fullName>
    </recommendedName>
</protein>
<dbReference type="Pfam" id="PF12902">
    <property type="entry name" value="Ferritin-like"/>
    <property type="match status" value="1"/>
</dbReference>
<dbReference type="PANTHER" id="PTHR34400:SF4">
    <property type="entry name" value="MEMBRANE PROTEIN"/>
    <property type="match status" value="1"/>
</dbReference>
<dbReference type="Gene3D" id="1.20.1260.10">
    <property type="match status" value="1"/>
</dbReference>
<reference evidence="2 3" key="1">
    <citation type="submission" date="2020-08" db="EMBL/GenBank/DDBJ databases">
        <title>Genomic Encyclopedia of Type Strains, Phase IV (KMG-IV): sequencing the most valuable type-strain genomes for metagenomic binning, comparative biology and taxonomic classification.</title>
        <authorList>
            <person name="Goeker M."/>
        </authorList>
    </citation>
    <scope>NUCLEOTIDE SEQUENCE [LARGE SCALE GENOMIC DNA]</scope>
    <source>
        <strain evidence="2 3">DSM 101806</strain>
    </source>
</reference>
<feature type="domain" description="Iminophenyl-pyruvate dimer synthase" evidence="1">
    <location>
        <begin position="19"/>
        <end position="244"/>
    </location>
</feature>
<dbReference type="Proteomes" id="UP000557392">
    <property type="component" value="Unassembled WGS sequence"/>
</dbReference>
<keyword evidence="3" id="KW-1185">Reference proteome</keyword>
<proteinExistence type="predicted"/>
<name>A0A7W6JTQ4_9SPHN</name>
<dbReference type="InterPro" id="IPR012347">
    <property type="entry name" value="Ferritin-like"/>
</dbReference>
<organism evidence="2 3">
    <name type="scientific">Sphingomonas kyeonggiensis</name>
    <dbReference type="NCBI Taxonomy" id="1268553"/>
    <lineage>
        <taxon>Bacteria</taxon>
        <taxon>Pseudomonadati</taxon>
        <taxon>Pseudomonadota</taxon>
        <taxon>Alphaproteobacteria</taxon>
        <taxon>Sphingomonadales</taxon>
        <taxon>Sphingomonadaceae</taxon>
        <taxon>Sphingomonas</taxon>
    </lineage>
</organism>
<evidence type="ECO:0000259" key="1">
    <source>
        <dbReference type="Pfam" id="PF12902"/>
    </source>
</evidence>
<dbReference type="EMBL" id="JACIEH010000002">
    <property type="protein sequence ID" value="MBB4099403.1"/>
    <property type="molecule type" value="Genomic_DNA"/>
</dbReference>
<sequence length="419" mass="45619">MTKKSDHPVTREGLLHALYEAAELEQDLMCTYLYAAFSLKDGEEEEGLLPQEAEAVTRWRRAIIAVAVDEMSHLAAVWNITSSLGGAPRFGRTNFPLEPGYLPANMVVKLAPFSEEVLQHFIYLERPDGSDEPDGESFAPPEIAVRTPVPLRLTPTGYDYATIGDFYQRVETDLRSLVDRLGEREVFCGDPALQLSRTETWLRGATEVVDLDSALAALTEIVVEGEGAPEHRENSHFAQFLTIRDEFRELKAANSDFAPAHPAAVNPVLRKPPHPEGKVWLENPEAVATVDVANAIYVLALRLLAGAYAVPRPDARKALYTGCAIALMHAIDAMGTRAARLPAGPSNPGCNAGVSFTALREASALPQGPSAHKLYVERMDELYAAVDAMDVADPKCAHVGQILQSQAARLRSTPDDSVA</sequence>
<accession>A0A7W6JTQ4</accession>
<dbReference type="RefSeq" id="WP_183998671.1">
    <property type="nucleotide sequence ID" value="NZ_JACIEH010000002.1"/>
</dbReference>
<dbReference type="AlphaFoldDB" id="A0A7W6JTQ4"/>
<dbReference type="InterPro" id="IPR026820">
    <property type="entry name" value="VioB/RebD_dom"/>
</dbReference>